<dbReference type="InterPro" id="IPR050211">
    <property type="entry name" value="FOX_domain-containing"/>
</dbReference>
<feature type="region of interest" description="Disordered" evidence="5">
    <location>
        <begin position="1"/>
        <end position="23"/>
    </location>
</feature>
<comment type="caution">
    <text evidence="7">The sequence shown here is derived from an EMBL/GenBank/DDBJ whole genome shotgun (WGS) entry which is preliminary data.</text>
</comment>
<dbReference type="Proteomes" id="UP001163046">
    <property type="component" value="Unassembled WGS sequence"/>
</dbReference>
<evidence type="ECO:0000256" key="5">
    <source>
        <dbReference type="SAM" id="MobiDB-lite"/>
    </source>
</evidence>
<evidence type="ECO:0000256" key="2">
    <source>
        <dbReference type="ARBA" id="ARBA00023125"/>
    </source>
</evidence>
<dbReference type="PANTHER" id="PTHR11829:SF206">
    <property type="entry name" value="FORKHEAD BOX PROTEIN Q1"/>
    <property type="match status" value="1"/>
</dbReference>
<dbReference type="CDD" id="cd20034">
    <property type="entry name" value="FH_FOXQ1-like"/>
    <property type="match status" value="1"/>
</dbReference>
<dbReference type="InterPro" id="IPR030456">
    <property type="entry name" value="TF_fork_head_CS_2"/>
</dbReference>
<dbReference type="GO" id="GO:0000981">
    <property type="term" value="F:DNA-binding transcription factor activity, RNA polymerase II-specific"/>
    <property type="evidence" value="ECO:0007669"/>
    <property type="project" value="TreeGrafter"/>
</dbReference>
<dbReference type="InterPro" id="IPR036388">
    <property type="entry name" value="WH-like_DNA-bd_sf"/>
</dbReference>
<dbReference type="PROSITE" id="PS00657">
    <property type="entry name" value="FORK_HEAD_1"/>
    <property type="match status" value="1"/>
</dbReference>
<feature type="domain" description="Fork-head" evidence="6">
    <location>
        <begin position="21"/>
        <end position="118"/>
    </location>
</feature>
<organism evidence="7 8">
    <name type="scientific">Desmophyllum pertusum</name>
    <dbReference type="NCBI Taxonomy" id="174260"/>
    <lineage>
        <taxon>Eukaryota</taxon>
        <taxon>Metazoa</taxon>
        <taxon>Cnidaria</taxon>
        <taxon>Anthozoa</taxon>
        <taxon>Hexacorallia</taxon>
        <taxon>Scleractinia</taxon>
        <taxon>Caryophylliina</taxon>
        <taxon>Caryophylliidae</taxon>
        <taxon>Desmophyllum</taxon>
    </lineage>
</organism>
<evidence type="ECO:0000256" key="3">
    <source>
        <dbReference type="ARBA" id="ARBA00023242"/>
    </source>
</evidence>
<dbReference type="PROSITE" id="PS00658">
    <property type="entry name" value="FORK_HEAD_2"/>
    <property type="match status" value="1"/>
</dbReference>
<comment type="subcellular location">
    <subcellularLocation>
        <location evidence="1 4">Nucleus</location>
    </subcellularLocation>
</comment>
<dbReference type="GO" id="GO:0030154">
    <property type="term" value="P:cell differentiation"/>
    <property type="evidence" value="ECO:0007669"/>
    <property type="project" value="TreeGrafter"/>
</dbReference>
<dbReference type="AlphaFoldDB" id="A0A9W9ZPD4"/>
<proteinExistence type="predicted"/>
<name>A0A9W9ZPD4_9CNID</name>
<evidence type="ECO:0000313" key="8">
    <source>
        <dbReference type="Proteomes" id="UP001163046"/>
    </source>
</evidence>
<dbReference type="PANTHER" id="PTHR11829">
    <property type="entry name" value="FORKHEAD BOX PROTEIN"/>
    <property type="match status" value="1"/>
</dbReference>
<dbReference type="Gene3D" id="1.10.10.10">
    <property type="entry name" value="Winged helix-like DNA-binding domain superfamily/Winged helix DNA-binding domain"/>
    <property type="match status" value="1"/>
</dbReference>
<dbReference type="SUPFAM" id="SSF46785">
    <property type="entry name" value="Winged helix' DNA-binding domain"/>
    <property type="match status" value="1"/>
</dbReference>
<accession>A0A9W9ZPD4</accession>
<keyword evidence="2 4" id="KW-0238">DNA-binding</keyword>
<keyword evidence="8" id="KW-1185">Reference proteome</keyword>
<feature type="DNA-binding region" description="Fork-head" evidence="4">
    <location>
        <begin position="21"/>
        <end position="118"/>
    </location>
</feature>
<dbReference type="SMART" id="SM00339">
    <property type="entry name" value="FH"/>
    <property type="match status" value="1"/>
</dbReference>
<dbReference type="GO" id="GO:0009653">
    <property type="term" value="P:anatomical structure morphogenesis"/>
    <property type="evidence" value="ECO:0007669"/>
    <property type="project" value="TreeGrafter"/>
</dbReference>
<protein>
    <recommendedName>
        <fullName evidence="6">Fork-head domain-containing protein</fullName>
    </recommendedName>
</protein>
<dbReference type="InterPro" id="IPR001766">
    <property type="entry name" value="Fork_head_dom"/>
</dbReference>
<dbReference type="GO" id="GO:0005634">
    <property type="term" value="C:nucleus"/>
    <property type="evidence" value="ECO:0007669"/>
    <property type="project" value="UniProtKB-SubCell"/>
</dbReference>
<dbReference type="OrthoDB" id="5954824at2759"/>
<dbReference type="EMBL" id="MU825883">
    <property type="protein sequence ID" value="KAJ7385030.1"/>
    <property type="molecule type" value="Genomic_DNA"/>
</dbReference>
<dbReference type="InterPro" id="IPR018122">
    <property type="entry name" value="TF_fork_head_CS_1"/>
</dbReference>
<reference evidence="7" key="1">
    <citation type="submission" date="2023-01" db="EMBL/GenBank/DDBJ databases">
        <title>Genome assembly of the deep-sea coral Lophelia pertusa.</title>
        <authorList>
            <person name="Herrera S."/>
            <person name="Cordes E."/>
        </authorList>
    </citation>
    <scope>NUCLEOTIDE SEQUENCE</scope>
    <source>
        <strain evidence="7">USNM1676648</strain>
        <tissue evidence="7">Polyp</tissue>
    </source>
</reference>
<evidence type="ECO:0000313" key="7">
    <source>
        <dbReference type="EMBL" id="KAJ7385030.1"/>
    </source>
</evidence>
<evidence type="ECO:0000256" key="4">
    <source>
        <dbReference type="PROSITE-ProRule" id="PRU00089"/>
    </source>
</evidence>
<feature type="region of interest" description="Disordered" evidence="5">
    <location>
        <begin position="110"/>
        <end position="166"/>
    </location>
</feature>
<evidence type="ECO:0000256" key="1">
    <source>
        <dbReference type="ARBA" id="ARBA00004123"/>
    </source>
</evidence>
<feature type="compositionally biased region" description="Basic and acidic residues" evidence="5">
    <location>
        <begin position="124"/>
        <end position="159"/>
    </location>
</feature>
<feature type="compositionally biased region" description="Basic residues" evidence="5">
    <location>
        <begin position="113"/>
        <end position="123"/>
    </location>
</feature>
<gene>
    <name evidence="7" type="ORF">OS493_018723</name>
</gene>
<dbReference type="FunFam" id="1.10.10.10:FF:000071">
    <property type="entry name" value="Forkhead box F1"/>
    <property type="match status" value="1"/>
</dbReference>
<keyword evidence="3 4" id="KW-0539">Nucleus</keyword>
<dbReference type="InterPro" id="IPR047518">
    <property type="entry name" value="FH_FOXQ1"/>
</dbReference>
<dbReference type="Pfam" id="PF00250">
    <property type="entry name" value="Forkhead"/>
    <property type="match status" value="1"/>
</dbReference>
<dbReference type="PROSITE" id="PS50039">
    <property type="entry name" value="FORK_HEAD_3"/>
    <property type="match status" value="1"/>
</dbReference>
<dbReference type="PRINTS" id="PR00053">
    <property type="entry name" value="FORKHEAD"/>
</dbReference>
<dbReference type="GO" id="GO:0000978">
    <property type="term" value="F:RNA polymerase II cis-regulatory region sequence-specific DNA binding"/>
    <property type="evidence" value="ECO:0007669"/>
    <property type="project" value="TreeGrafter"/>
</dbReference>
<sequence length="280" mass="32692">MSDSRLSKTRKARSRRSDQPKPPHSYIALITTAILSSPRRKLTLTEINKHLVENYEFFRGTYQGWKNSVRHNLSFNKCFVKILKDPSRPWGKDNYWTVLLDSLEEYVSEDGHFRRRRKRQPRAKGKDTSPREGHEDKLHTAQDEIRLKSLRSGADKKSSPDAVLTQSKGNIDLNRFSIDRLLKDECSAQNDDRFGYQMVAGLTTRFQGNARQGFDRQNILDSQHDVWERRVSPFLNQPHMYGQSTPFCPPSWIRMDSPLQSKSFFPYIPRSQAATHPYYI</sequence>
<dbReference type="InterPro" id="IPR036390">
    <property type="entry name" value="WH_DNA-bd_sf"/>
</dbReference>
<evidence type="ECO:0000259" key="6">
    <source>
        <dbReference type="PROSITE" id="PS50039"/>
    </source>
</evidence>